<keyword evidence="2" id="KW-0472">Membrane</keyword>
<reference evidence="3 4" key="1">
    <citation type="submission" date="2024-02" db="EMBL/GenBank/DDBJ databases">
        <authorList>
            <person name="Vignale AGUSTIN F."/>
            <person name="Sosa J E."/>
            <person name="Modenutti C."/>
        </authorList>
    </citation>
    <scope>NUCLEOTIDE SEQUENCE [LARGE SCALE GENOMIC DNA]</scope>
</reference>
<keyword evidence="4" id="KW-1185">Reference proteome</keyword>
<evidence type="ECO:0000313" key="4">
    <source>
        <dbReference type="Proteomes" id="UP001642360"/>
    </source>
</evidence>
<accession>A0ABC8SN80</accession>
<protein>
    <submittedName>
        <fullName evidence="3">Uncharacterized protein</fullName>
    </submittedName>
</protein>
<evidence type="ECO:0000256" key="1">
    <source>
        <dbReference type="SAM" id="MobiDB-lite"/>
    </source>
</evidence>
<feature type="transmembrane region" description="Helical" evidence="2">
    <location>
        <begin position="12"/>
        <end position="33"/>
    </location>
</feature>
<dbReference type="Proteomes" id="UP001642360">
    <property type="component" value="Unassembled WGS sequence"/>
</dbReference>
<sequence>MTGGGGGGGESGWGSCFAYTIGAVAVILIWQLISNTGLKSSFFFFFLPNNHFRSQEAATPNPSAPPPPPSFGSFNNSTVPASSALSPPRYILSKYGISMVQNFFDCPTDVSSPLDTLKVSCKHTLEGNATPSIDINLEQKEEKRHPETISIILLT</sequence>
<keyword evidence="2" id="KW-0812">Transmembrane</keyword>
<feature type="region of interest" description="Disordered" evidence="1">
    <location>
        <begin position="55"/>
        <end position="77"/>
    </location>
</feature>
<comment type="caution">
    <text evidence="3">The sequence shown here is derived from an EMBL/GenBank/DDBJ whole genome shotgun (WGS) entry which is preliminary data.</text>
</comment>
<evidence type="ECO:0000313" key="3">
    <source>
        <dbReference type="EMBL" id="CAK9156463.1"/>
    </source>
</evidence>
<proteinExistence type="predicted"/>
<keyword evidence="2" id="KW-1133">Transmembrane helix</keyword>
<organism evidence="3 4">
    <name type="scientific">Ilex paraguariensis</name>
    <name type="common">yerba mate</name>
    <dbReference type="NCBI Taxonomy" id="185542"/>
    <lineage>
        <taxon>Eukaryota</taxon>
        <taxon>Viridiplantae</taxon>
        <taxon>Streptophyta</taxon>
        <taxon>Embryophyta</taxon>
        <taxon>Tracheophyta</taxon>
        <taxon>Spermatophyta</taxon>
        <taxon>Magnoliopsida</taxon>
        <taxon>eudicotyledons</taxon>
        <taxon>Gunneridae</taxon>
        <taxon>Pentapetalae</taxon>
        <taxon>asterids</taxon>
        <taxon>campanulids</taxon>
        <taxon>Aquifoliales</taxon>
        <taxon>Aquifoliaceae</taxon>
        <taxon>Ilex</taxon>
    </lineage>
</organism>
<gene>
    <name evidence="3" type="ORF">ILEXP_LOCUS25007</name>
</gene>
<name>A0ABC8SN80_9AQUA</name>
<evidence type="ECO:0000256" key="2">
    <source>
        <dbReference type="SAM" id="Phobius"/>
    </source>
</evidence>
<dbReference type="AlphaFoldDB" id="A0ABC8SN80"/>
<dbReference type="EMBL" id="CAUOFW020002859">
    <property type="protein sequence ID" value="CAK9156463.1"/>
    <property type="molecule type" value="Genomic_DNA"/>
</dbReference>